<protein>
    <submittedName>
        <fullName evidence="2">Uncharacterized protein</fullName>
    </submittedName>
</protein>
<feature type="transmembrane region" description="Helical" evidence="1">
    <location>
        <begin position="20"/>
        <end position="39"/>
    </location>
</feature>
<dbReference type="EMBL" id="AWSO01002296">
    <property type="protein sequence ID" value="ESK81699.1"/>
    <property type="molecule type" value="Genomic_DNA"/>
</dbReference>
<dbReference type="AlphaFoldDB" id="V2XQI4"/>
<keyword evidence="1" id="KW-0472">Membrane</keyword>
<organism evidence="2 3">
    <name type="scientific">Moniliophthora roreri (strain MCA 2997)</name>
    <name type="common">Cocoa frosty pod rot fungus</name>
    <name type="synonym">Crinipellis roreri</name>
    <dbReference type="NCBI Taxonomy" id="1381753"/>
    <lineage>
        <taxon>Eukaryota</taxon>
        <taxon>Fungi</taxon>
        <taxon>Dikarya</taxon>
        <taxon>Basidiomycota</taxon>
        <taxon>Agaricomycotina</taxon>
        <taxon>Agaricomycetes</taxon>
        <taxon>Agaricomycetidae</taxon>
        <taxon>Agaricales</taxon>
        <taxon>Marasmiineae</taxon>
        <taxon>Marasmiaceae</taxon>
        <taxon>Moniliophthora</taxon>
    </lineage>
</organism>
<keyword evidence="1" id="KW-1133">Transmembrane helix</keyword>
<reference evidence="2 3" key="1">
    <citation type="journal article" date="2014" name="BMC Genomics">
        <title>Genome and secretome analysis of the hemibiotrophic fungal pathogen, Moniliophthora roreri, which causes frosty pod rot disease of cacao: mechanisms of the biotrophic and necrotrophic phases.</title>
        <authorList>
            <person name="Meinhardt L.W."/>
            <person name="Costa G.G.L."/>
            <person name="Thomazella D.P.T."/>
            <person name="Teixeira P.J.P.L."/>
            <person name="Carazzolle M.F."/>
            <person name="Schuster S.C."/>
            <person name="Carlson J.E."/>
            <person name="Guiltinan M.J."/>
            <person name="Mieczkowski P."/>
            <person name="Farmer A."/>
            <person name="Ramaraj T."/>
            <person name="Crozier J."/>
            <person name="Davis R.E."/>
            <person name="Shao J."/>
            <person name="Melnick R.L."/>
            <person name="Pereira G.A.G."/>
            <person name="Bailey B.A."/>
        </authorList>
    </citation>
    <scope>NUCLEOTIDE SEQUENCE [LARGE SCALE GENOMIC DNA]</scope>
    <source>
        <strain evidence="2 3">MCA 2997</strain>
    </source>
</reference>
<evidence type="ECO:0000256" key="1">
    <source>
        <dbReference type="SAM" id="Phobius"/>
    </source>
</evidence>
<gene>
    <name evidence="2" type="ORF">Moror_15843</name>
</gene>
<evidence type="ECO:0000313" key="2">
    <source>
        <dbReference type="EMBL" id="ESK81699.1"/>
    </source>
</evidence>
<sequence length="518" mass="58115">MVTSKIEGCTSVQNMRLRCAQRNIISLYSVALLFATNLATMGGHVAEMISIFVYPVIGYFWIRRTRRSPSVDLNIAESPRSMILVENMTNSIDALAKCIANLVSVVQTLERASLQRGVLTLMKKLSDKDTRPDDVIPCHAASEISQNTRLLQLKAKMPLVSSTRSIWISSSFTQSVGVRGGHGTVGFRGCQRDGSELDSTKPKGSGTLHSIRISKKRIVVDTAMVAIGRIGLVSEHDESIPRCLPRPYLAVHCYVKISHHVEVDSLQHFTLPQLRRLDISGSYQSIVAIMHRLCLPSLQRLDVDTDEQIGAVADQLLSSVARLQLRSSCNLYSLAAPFTLFSSPNSPSLAEKLGTVQDVRLLSTEEDNVRAISNFLHSTMFRDLNTLHLLFRELPDKDPALFLDMVQVVTARSHQQPLPYGASRLERLALDVIRPWVLPQIHISAQLEPFQRILRLQSDGLVLLGKVVDGKWFSFFGDAHWSDEDLRMSARRWARFGYSDWLHRSEVWRNHLLEVDAS</sequence>
<name>V2XQI4_MONRO</name>
<keyword evidence="3" id="KW-1185">Reference proteome</keyword>
<dbReference type="HOGENOM" id="CLU_525886_0_0_1"/>
<accession>V2XQI4</accession>
<proteinExistence type="predicted"/>
<evidence type="ECO:0000313" key="3">
    <source>
        <dbReference type="Proteomes" id="UP000017559"/>
    </source>
</evidence>
<dbReference type="Proteomes" id="UP000017559">
    <property type="component" value="Unassembled WGS sequence"/>
</dbReference>
<comment type="caution">
    <text evidence="2">The sequence shown here is derived from an EMBL/GenBank/DDBJ whole genome shotgun (WGS) entry which is preliminary data.</text>
</comment>
<dbReference type="KEGG" id="mrr:Moror_15843"/>
<dbReference type="OrthoDB" id="3155440at2759"/>
<keyword evidence="1" id="KW-0812">Transmembrane</keyword>